<dbReference type="InterPro" id="IPR027417">
    <property type="entry name" value="P-loop_NTPase"/>
</dbReference>
<name>A0A382XBU1_9ZZZZ</name>
<reference evidence="5" key="1">
    <citation type="submission" date="2018-05" db="EMBL/GenBank/DDBJ databases">
        <authorList>
            <person name="Lanie J.A."/>
            <person name="Ng W.-L."/>
            <person name="Kazmierczak K.M."/>
            <person name="Andrzejewski T.M."/>
            <person name="Davidsen T.M."/>
            <person name="Wayne K.J."/>
            <person name="Tettelin H."/>
            <person name="Glass J.I."/>
            <person name="Rusch D."/>
            <person name="Podicherti R."/>
            <person name="Tsui H.-C.T."/>
            <person name="Winkler M.E."/>
        </authorList>
    </citation>
    <scope>NUCLEOTIDE SEQUENCE</scope>
</reference>
<dbReference type="PANTHER" id="PTHR43875">
    <property type="entry name" value="MALTODEXTRIN IMPORT ATP-BINDING PROTEIN MSMX"/>
    <property type="match status" value="1"/>
</dbReference>
<dbReference type="InterPro" id="IPR017871">
    <property type="entry name" value="ABC_transporter-like_CS"/>
</dbReference>
<dbReference type="Gene3D" id="3.40.50.300">
    <property type="entry name" value="P-loop containing nucleotide triphosphate hydrolases"/>
    <property type="match status" value="1"/>
</dbReference>
<dbReference type="GO" id="GO:0055052">
    <property type="term" value="C:ATP-binding cassette (ABC) transporter complex, substrate-binding subunit-containing"/>
    <property type="evidence" value="ECO:0007669"/>
    <property type="project" value="TreeGrafter"/>
</dbReference>
<dbReference type="InterPro" id="IPR047641">
    <property type="entry name" value="ABC_transpr_MalK/UgpC-like"/>
</dbReference>
<dbReference type="GO" id="GO:0005524">
    <property type="term" value="F:ATP binding"/>
    <property type="evidence" value="ECO:0007669"/>
    <property type="project" value="UniProtKB-KW"/>
</dbReference>
<dbReference type="EMBL" id="UINC01166397">
    <property type="protein sequence ID" value="SVD68329.1"/>
    <property type="molecule type" value="Genomic_DNA"/>
</dbReference>
<dbReference type="GO" id="GO:0008643">
    <property type="term" value="P:carbohydrate transport"/>
    <property type="evidence" value="ECO:0007669"/>
    <property type="project" value="InterPro"/>
</dbReference>
<dbReference type="CDD" id="cd03301">
    <property type="entry name" value="ABC_MalK_N"/>
    <property type="match status" value="1"/>
</dbReference>
<dbReference type="InterPro" id="IPR003593">
    <property type="entry name" value="AAA+_ATPase"/>
</dbReference>
<dbReference type="GO" id="GO:0016887">
    <property type="term" value="F:ATP hydrolysis activity"/>
    <property type="evidence" value="ECO:0007669"/>
    <property type="project" value="InterPro"/>
</dbReference>
<evidence type="ECO:0000256" key="2">
    <source>
        <dbReference type="ARBA" id="ARBA00022741"/>
    </source>
</evidence>
<dbReference type="PROSITE" id="PS00211">
    <property type="entry name" value="ABC_TRANSPORTER_1"/>
    <property type="match status" value="1"/>
</dbReference>
<organism evidence="5">
    <name type="scientific">marine metagenome</name>
    <dbReference type="NCBI Taxonomy" id="408172"/>
    <lineage>
        <taxon>unclassified sequences</taxon>
        <taxon>metagenomes</taxon>
        <taxon>ecological metagenomes</taxon>
    </lineage>
</organism>
<feature type="domain" description="ABC transporter" evidence="4">
    <location>
        <begin position="4"/>
        <end position="209"/>
    </location>
</feature>
<evidence type="ECO:0000259" key="4">
    <source>
        <dbReference type="PROSITE" id="PS50893"/>
    </source>
</evidence>
<dbReference type="AlphaFoldDB" id="A0A382XBU1"/>
<sequence>MASVRLHNLCKNFGPVRAVDGVSLEIPDGELMVLVGPSGCGKSTLLRLVAGLEDATSGGIFLDGREVSRVKPQDRDVAMVFQNYALFPHLNVEQNMAFSLKFRKVAKLEIRSRVAEAAEVLGLDDLLRRRPAELSGGQRQRVALGRAMVCKPKVFLLDEPLSNLDARMRAEMRAEIGELHRRLGTTMIFVTHDQTEAMTLGQRLCVLDL</sequence>
<dbReference type="InterPro" id="IPR015855">
    <property type="entry name" value="ABC_transpr_MalK-like"/>
</dbReference>
<keyword evidence="1" id="KW-0813">Transport</keyword>
<dbReference type="PANTHER" id="PTHR43875:SF1">
    <property type="entry name" value="OSMOPROTECTIVE COMPOUNDS UPTAKE ATP-BINDING PROTEIN GGTA"/>
    <property type="match status" value="1"/>
</dbReference>
<accession>A0A382XBU1</accession>
<dbReference type="Pfam" id="PF00005">
    <property type="entry name" value="ABC_tran"/>
    <property type="match status" value="1"/>
</dbReference>
<keyword evidence="3" id="KW-0067">ATP-binding</keyword>
<dbReference type="InterPro" id="IPR003439">
    <property type="entry name" value="ABC_transporter-like_ATP-bd"/>
</dbReference>
<dbReference type="SMART" id="SM00382">
    <property type="entry name" value="AAA"/>
    <property type="match status" value="1"/>
</dbReference>
<evidence type="ECO:0000313" key="5">
    <source>
        <dbReference type="EMBL" id="SVD68329.1"/>
    </source>
</evidence>
<evidence type="ECO:0000256" key="3">
    <source>
        <dbReference type="ARBA" id="ARBA00022840"/>
    </source>
</evidence>
<dbReference type="SUPFAM" id="SSF52540">
    <property type="entry name" value="P-loop containing nucleoside triphosphate hydrolases"/>
    <property type="match status" value="1"/>
</dbReference>
<dbReference type="GO" id="GO:0140359">
    <property type="term" value="F:ABC-type transporter activity"/>
    <property type="evidence" value="ECO:0007669"/>
    <property type="project" value="InterPro"/>
</dbReference>
<protein>
    <recommendedName>
        <fullName evidence="4">ABC transporter domain-containing protein</fullName>
    </recommendedName>
</protein>
<dbReference type="FunFam" id="3.40.50.300:FF:000042">
    <property type="entry name" value="Maltose/maltodextrin ABC transporter, ATP-binding protein"/>
    <property type="match status" value="1"/>
</dbReference>
<evidence type="ECO:0000256" key="1">
    <source>
        <dbReference type="ARBA" id="ARBA00022448"/>
    </source>
</evidence>
<proteinExistence type="predicted"/>
<keyword evidence="2" id="KW-0547">Nucleotide-binding</keyword>
<dbReference type="PROSITE" id="PS50893">
    <property type="entry name" value="ABC_TRANSPORTER_2"/>
    <property type="match status" value="1"/>
</dbReference>
<gene>
    <name evidence="5" type="ORF">METZ01_LOCUS421183</name>
</gene>
<feature type="non-terminal residue" evidence="5">
    <location>
        <position position="209"/>
    </location>
</feature>